<dbReference type="STRING" id="671072.PL9214490204"/>
<dbReference type="Pfam" id="PF00535">
    <property type="entry name" value="Glycos_transf_2"/>
    <property type="match status" value="1"/>
</dbReference>
<dbReference type="EMBL" id="CZDF01000154">
    <property type="protein sequence ID" value="CUR32657.1"/>
    <property type="molecule type" value="Genomic_DNA"/>
</dbReference>
<keyword evidence="5 9" id="KW-0812">Transmembrane</keyword>
<dbReference type="FunFam" id="3.90.550.10:FF:000079">
    <property type="entry name" value="Probable glycosyl transferase"/>
    <property type="match status" value="1"/>
</dbReference>
<comment type="similarity">
    <text evidence="8">Belongs to the glycosyltransferase 2 family. GtrB subfamily.</text>
</comment>
<evidence type="ECO:0000256" key="5">
    <source>
        <dbReference type="ARBA" id="ARBA00022692"/>
    </source>
</evidence>
<keyword evidence="7 9" id="KW-0472">Membrane</keyword>
<dbReference type="GO" id="GO:0005886">
    <property type="term" value="C:plasma membrane"/>
    <property type="evidence" value="ECO:0007669"/>
    <property type="project" value="UniProtKB-SubCell"/>
</dbReference>
<keyword evidence="12" id="KW-1185">Reference proteome</keyword>
<evidence type="ECO:0000259" key="10">
    <source>
        <dbReference type="Pfam" id="PF00535"/>
    </source>
</evidence>
<organism evidence="11 12">
    <name type="scientific">Planktothrix tepida PCC 9214</name>
    <dbReference type="NCBI Taxonomy" id="671072"/>
    <lineage>
        <taxon>Bacteria</taxon>
        <taxon>Bacillati</taxon>
        <taxon>Cyanobacteriota</taxon>
        <taxon>Cyanophyceae</taxon>
        <taxon>Oscillatoriophycideae</taxon>
        <taxon>Oscillatoriales</taxon>
        <taxon>Microcoleaceae</taxon>
        <taxon>Planktothrix</taxon>
    </lineage>
</organism>
<reference evidence="12" key="1">
    <citation type="submission" date="2015-10" db="EMBL/GenBank/DDBJ databases">
        <authorList>
            <person name="Regsiter A."/>
            <person name="william w."/>
        </authorList>
    </citation>
    <scope>NUCLEOTIDE SEQUENCE [LARGE SCALE GENOMIC DNA]</scope>
</reference>
<dbReference type="PANTHER" id="PTHR48090">
    <property type="entry name" value="UNDECAPRENYL-PHOSPHATE 4-DEOXY-4-FORMAMIDO-L-ARABINOSE TRANSFERASE-RELATED"/>
    <property type="match status" value="1"/>
</dbReference>
<sequence length="385" mass="43768">MITIEVIATVTTESQVTLSLPSEISPGDHKMVLTVDEKLIAEPTILSPHETEELLQSSMESQLDDLELSIVIPCHNEEPNLDHLFERLSSVLNQLNMTYEIICIDDGSSDHTLKCLIDNRSRNPAIKIVSLSRNFGKEIALTAGLEHAQGKAVIPIDADLQDPPELIEQLVSKWREGYDIVDAKRQFRIDDSWLKRLTAKGFYYTIAQLSPVDIPANVGDFRLLDRRVVEALKKMPERTRFMKGLFAWVGFKHCSVLYDRQPRYQGQTKWNYWKLWNFALDGITSFSVIPLNIWTYIGFILSFVAFLYAAYLIVLTMIQGITVPGYISLMVVVLFLGGIQLMGLGIIGEYLGRVYEEVKQRPLYLIQDSHGFTLNSLNVEHKKAM</sequence>
<proteinExistence type="inferred from homology"/>
<comment type="subcellular location">
    <subcellularLocation>
        <location evidence="1">Cell membrane</location>
        <topology evidence="1">Multi-pass membrane protein</topology>
    </subcellularLocation>
</comment>
<evidence type="ECO:0000313" key="12">
    <source>
        <dbReference type="Proteomes" id="UP000184315"/>
    </source>
</evidence>
<dbReference type="AlphaFoldDB" id="A0A1J1LM21"/>
<evidence type="ECO:0000256" key="1">
    <source>
        <dbReference type="ARBA" id="ARBA00004651"/>
    </source>
</evidence>
<dbReference type="CDD" id="cd04187">
    <property type="entry name" value="DPM1_like_bac"/>
    <property type="match status" value="1"/>
</dbReference>
<evidence type="ECO:0000256" key="3">
    <source>
        <dbReference type="ARBA" id="ARBA00022676"/>
    </source>
</evidence>
<dbReference type="InterPro" id="IPR001173">
    <property type="entry name" value="Glyco_trans_2-like"/>
</dbReference>
<keyword evidence="6 9" id="KW-1133">Transmembrane helix</keyword>
<evidence type="ECO:0000256" key="2">
    <source>
        <dbReference type="ARBA" id="ARBA00022475"/>
    </source>
</evidence>
<evidence type="ECO:0000256" key="8">
    <source>
        <dbReference type="ARBA" id="ARBA00038152"/>
    </source>
</evidence>
<dbReference type="Gene3D" id="3.90.550.10">
    <property type="entry name" value="Spore Coat Polysaccharide Biosynthesis Protein SpsA, Chain A"/>
    <property type="match status" value="1"/>
</dbReference>
<dbReference type="Proteomes" id="UP000184315">
    <property type="component" value="Unassembled WGS sequence"/>
</dbReference>
<dbReference type="InterPro" id="IPR050256">
    <property type="entry name" value="Glycosyltransferase_2"/>
</dbReference>
<evidence type="ECO:0000256" key="4">
    <source>
        <dbReference type="ARBA" id="ARBA00022679"/>
    </source>
</evidence>
<evidence type="ECO:0000256" key="6">
    <source>
        <dbReference type="ARBA" id="ARBA00022989"/>
    </source>
</evidence>
<keyword evidence="2" id="KW-1003">Cell membrane</keyword>
<accession>A0A1J1LM21</accession>
<dbReference type="PANTHER" id="PTHR48090:SF1">
    <property type="entry name" value="PROPHAGE BACTOPRENOL GLUCOSYL TRANSFERASE HOMOLOG"/>
    <property type="match status" value="1"/>
</dbReference>
<keyword evidence="4 11" id="KW-0808">Transferase</keyword>
<name>A0A1J1LM21_9CYAN</name>
<evidence type="ECO:0000256" key="9">
    <source>
        <dbReference type="SAM" id="Phobius"/>
    </source>
</evidence>
<gene>
    <name evidence="11" type="ORF">PL9214490204</name>
</gene>
<dbReference type="SUPFAM" id="SSF53448">
    <property type="entry name" value="Nucleotide-diphospho-sugar transferases"/>
    <property type="match status" value="1"/>
</dbReference>
<feature type="transmembrane region" description="Helical" evidence="9">
    <location>
        <begin position="326"/>
        <end position="347"/>
    </location>
</feature>
<protein>
    <submittedName>
        <fullName evidence="11">Glycosyl transferase family 2</fullName>
    </submittedName>
</protein>
<feature type="domain" description="Glycosyltransferase 2-like" evidence="10">
    <location>
        <begin position="69"/>
        <end position="231"/>
    </location>
</feature>
<evidence type="ECO:0000313" key="11">
    <source>
        <dbReference type="EMBL" id="CUR32657.1"/>
    </source>
</evidence>
<dbReference type="GO" id="GO:0016757">
    <property type="term" value="F:glycosyltransferase activity"/>
    <property type="evidence" value="ECO:0007669"/>
    <property type="project" value="UniProtKB-KW"/>
</dbReference>
<keyword evidence="3" id="KW-0328">Glycosyltransferase</keyword>
<dbReference type="InterPro" id="IPR029044">
    <property type="entry name" value="Nucleotide-diphossugar_trans"/>
</dbReference>
<evidence type="ECO:0000256" key="7">
    <source>
        <dbReference type="ARBA" id="ARBA00023136"/>
    </source>
</evidence>
<feature type="transmembrane region" description="Helical" evidence="9">
    <location>
        <begin position="293"/>
        <end position="314"/>
    </location>
</feature>